<dbReference type="SUPFAM" id="SSF52540">
    <property type="entry name" value="P-loop containing nucleoside triphosphate hydrolases"/>
    <property type="match status" value="1"/>
</dbReference>
<comment type="caution">
    <text evidence="2">The sequence shown here is derived from an EMBL/GenBank/DDBJ whole genome shotgun (WGS) entry which is preliminary data.</text>
</comment>
<proteinExistence type="predicted"/>
<evidence type="ECO:0008006" key="4">
    <source>
        <dbReference type="Google" id="ProtNLM"/>
    </source>
</evidence>
<organism evidence="2 3">
    <name type="scientific">Thiocapsa imhoffii</name>
    <dbReference type="NCBI Taxonomy" id="382777"/>
    <lineage>
        <taxon>Bacteria</taxon>
        <taxon>Pseudomonadati</taxon>
        <taxon>Pseudomonadota</taxon>
        <taxon>Gammaproteobacteria</taxon>
        <taxon>Chromatiales</taxon>
        <taxon>Chromatiaceae</taxon>
        <taxon>Thiocapsa</taxon>
    </lineage>
</organism>
<evidence type="ECO:0000313" key="2">
    <source>
        <dbReference type="EMBL" id="MBK1646833.1"/>
    </source>
</evidence>
<dbReference type="Proteomes" id="UP001138802">
    <property type="component" value="Unassembled WGS sequence"/>
</dbReference>
<name>A0A9X1BBG2_9GAMM</name>
<gene>
    <name evidence="2" type="ORF">CKO25_19785</name>
</gene>
<feature type="transmembrane region" description="Helical" evidence="1">
    <location>
        <begin position="9"/>
        <end position="28"/>
    </location>
</feature>
<dbReference type="EMBL" id="NRSD01000040">
    <property type="protein sequence ID" value="MBK1646833.1"/>
    <property type="molecule type" value="Genomic_DNA"/>
</dbReference>
<keyword evidence="3" id="KW-1185">Reference proteome</keyword>
<keyword evidence="1" id="KW-1133">Transmembrane helix</keyword>
<evidence type="ECO:0000256" key="1">
    <source>
        <dbReference type="SAM" id="Phobius"/>
    </source>
</evidence>
<keyword evidence="1" id="KW-0472">Membrane</keyword>
<protein>
    <recommendedName>
        <fullName evidence="4">Thymidylate kinase-like domain-containing protein</fullName>
    </recommendedName>
</protein>
<evidence type="ECO:0000313" key="3">
    <source>
        <dbReference type="Proteomes" id="UP001138802"/>
    </source>
</evidence>
<sequence>MGRPKVARLWLRIAILDLVLYWSLYLRLQQFLGRVVICDRYIDDTRLDFRRNFPTIAFERMLLWRVLEWVTPTPDAAFLLWVPVDESLRRSKEKGEPFPDDEETLAWRLKGYMDDSMFPPDRYIRMDCREDVSKISGEIIEIVTERLVISTCGCRF</sequence>
<dbReference type="InterPro" id="IPR027417">
    <property type="entry name" value="P-loop_NTPase"/>
</dbReference>
<reference evidence="2 3" key="1">
    <citation type="journal article" date="2020" name="Microorganisms">
        <title>Osmotic Adaptation and Compatible Solute Biosynthesis of Phototrophic Bacteria as Revealed from Genome Analyses.</title>
        <authorList>
            <person name="Imhoff J.F."/>
            <person name="Rahn T."/>
            <person name="Kunzel S."/>
            <person name="Keller A."/>
            <person name="Neulinger S.C."/>
        </authorList>
    </citation>
    <scope>NUCLEOTIDE SEQUENCE [LARGE SCALE GENOMIC DNA]</scope>
    <source>
        <strain evidence="2 3">DSM 21303</strain>
    </source>
</reference>
<keyword evidence="1" id="KW-0812">Transmembrane</keyword>
<dbReference type="Gene3D" id="3.40.50.300">
    <property type="entry name" value="P-loop containing nucleotide triphosphate hydrolases"/>
    <property type="match status" value="1"/>
</dbReference>
<dbReference type="AlphaFoldDB" id="A0A9X1BBG2"/>
<accession>A0A9X1BBG2</accession>